<evidence type="ECO:0000256" key="2">
    <source>
        <dbReference type="SAM" id="MobiDB-lite"/>
    </source>
</evidence>
<keyword evidence="1" id="KW-0175">Coiled coil</keyword>
<dbReference type="EMBL" id="AM465147">
    <property type="protein sequence ID" value="CAN63679.1"/>
    <property type="molecule type" value="Genomic_DNA"/>
</dbReference>
<dbReference type="AlphaFoldDB" id="A5BN02"/>
<name>A5BN02_VITVI</name>
<feature type="region of interest" description="Disordered" evidence="2">
    <location>
        <begin position="190"/>
        <end position="222"/>
    </location>
</feature>
<reference evidence="3" key="1">
    <citation type="journal article" date="2007" name="PLoS ONE">
        <title>The first genome sequence of an elite grapevine cultivar (Pinot noir Vitis vinifera L.): coping with a highly heterozygous genome.</title>
        <authorList>
            <person name="Velasco R."/>
            <person name="Zharkikh A."/>
            <person name="Troggio M."/>
            <person name="Cartwright D.A."/>
            <person name="Cestaro A."/>
            <person name="Pruss D."/>
            <person name="Pindo M."/>
            <person name="FitzGerald L.M."/>
            <person name="Vezzulli S."/>
            <person name="Reid J."/>
            <person name="Malacarne G."/>
            <person name="Iliev D."/>
            <person name="Coppola G."/>
            <person name="Wardell B."/>
            <person name="Micheletti D."/>
            <person name="Macalma T."/>
            <person name="Facci M."/>
            <person name="Mitchell J.T."/>
            <person name="Perazzolli M."/>
            <person name="Eldredge G."/>
            <person name="Gatto P."/>
            <person name="Oyzerski R."/>
            <person name="Moretto M."/>
            <person name="Gutin N."/>
            <person name="Stefanini M."/>
            <person name="Chen Y."/>
            <person name="Segala C."/>
            <person name="Davenport C."/>
            <person name="Dematte L."/>
            <person name="Mraz A."/>
            <person name="Battilana J."/>
            <person name="Stormo K."/>
            <person name="Costa F."/>
            <person name="Tao Q."/>
            <person name="Si-Ammour A."/>
            <person name="Harkins T."/>
            <person name="Lackey A."/>
            <person name="Perbost C."/>
            <person name="Taillon B."/>
            <person name="Stella A."/>
            <person name="Solovyev V."/>
            <person name="Fawcett J.A."/>
            <person name="Sterck L."/>
            <person name="Vandepoele K."/>
            <person name="Grando S.M."/>
            <person name="Toppo S."/>
            <person name="Moser C."/>
            <person name="Lanchbury J."/>
            <person name="Bogden R."/>
            <person name="Skolnick M."/>
            <person name="Sgaramella V."/>
            <person name="Bhatnagar S.K."/>
            <person name="Fontana P."/>
            <person name="Gutin A."/>
            <person name="Van de Peer Y."/>
            <person name="Salamini F."/>
            <person name="Viola R."/>
        </authorList>
    </citation>
    <scope>NUCLEOTIDE SEQUENCE</scope>
</reference>
<feature type="coiled-coil region" evidence="1">
    <location>
        <begin position="77"/>
        <end position="149"/>
    </location>
</feature>
<proteinExistence type="predicted"/>
<sequence>MPPSNISKFGKELVISSSAEKDACPTQDRTLVGLPLGNDINDKDAPISFPNWEEMAALLRQVPCFTTPEPPVAETMRAFLTQQLDNNEELRTQLERVESKLAIAQKAITDGGRLLKESKEEKEATKVEAWQMKDEKEVAKAKCKDVEQEKELRVGFTTEKELKEDYHKQVDEMFFFDYQCCLKKNIITQDIPNYPSDDEGAIVNGPVQEDKDPDAVGSSDGQ</sequence>
<gene>
    <name evidence="3" type="ORF">VITISV_021685</name>
</gene>
<protein>
    <submittedName>
        <fullName evidence="3">Uncharacterized protein</fullName>
    </submittedName>
</protein>
<organism evidence="3">
    <name type="scientific">Vitis vinifera</name>
    <name type="common">Grape</name>
    <dbReference type="NCBI Taxonomy" id="29760"/>
    <lineage>
        <taxon>Eukaryota</taxon>
        <taxon>Viridiplantae</taxon>
        <taxon>Streptophyta</taxon>
        <taxon>Embryophyta</taxon>
        <taxon>Tracheophyta</taxon>
        <taxon>Spermatophyta</taxon>
        <taxon>Magnoliopsida</taxon>
        <taxon>eudicotyledons</taxon>
        <taxon>Gunneridae</taxon>
        <taxon>Pentapetalae</taxon>
        <taxon>rosids</taxon>
        <taxon>Vitales</taxon>
        <taxon>Vitaceae</taxon>
        <taxon>Viteae</taxon>
        <taxon>Vitis</taxon>
    </lineage>
</organism>
<evidence type="ECO:0000256" key="1">
    <source>
        <dbReference type="SAM" id="Coils"/>
    </source>
</evidence>
<accession>A5BN02</accession>
<evidence type="ECO:0000313" key="3">
    <source>
        <dbReference type="EMBL" id="CAN63679.1"/>
    </source>
</evidence>